<reference evidence="2" key="1">
    <citation type="journal article" date="2015" name="Nat. Genet.">
        <title>The genome and transcriptome of the zoonotic hookworm Ancylostoma ceylanicum identify infection-specific gene families.</title>
        <authorList>
            <person name="Schwarz E.M."/>
            <person name="Hu Y."/>
            <person name="Antoshechkin I."/>
            <person name="Miller M.M."/>
            <person name="Sternberg P.W."/>
            <person name="Aroian R.V."/>
        </authorList>
    </citation>
    <scope>NUCLEOTIDE SEQUENCE</scope>
    <source>
        <strain evidence="2">HY135</strain>
    </source>
</reference>
<dbReference type="Proteomes" id="UP000024635">
    <property type="component" value="Unassembled WGS sequence"/>
</dbReference>
<gene>
    <name evidence="1" type="primary">Acey_s0266.g722</name>
    <name evidence="1" type="ORF">Y032_0266g722</name>
</gene>
<dbReference type="STRING" id="53326.A0A016SAE6"/>
<dbReference type="EMBL" id="JARK01001602">
    <property type="protein sequence ID" value="EYB87264.1"/>
    <property type="molecule type" value="Genomic_DNA"/>
</dbReference>
<organism evidence="1 2">
    <name type="scientific">Ancylostoma ceylanicum</name>
    <dbReference type="NCBI Taxonomy" id="53326"/>
    <lineage>
        <taxon>Eukaryota</taxon>
        <taxon>Metazoa</taxon>
        <taxon>Ecdysozoa</taxon>
        <taxon>Nematoda</taxon>
        <taxon>Chromadorea</taxon>
        <taxon>Rhabditida</taxon>
        <taxon>Rhabditina</taxon>
        <taxon>Rhabditomorpha</taxon>
        <taxon>Strongyloidea</taxon>
        <taxon>Ancylostomatidae</taxon>
        <taxon>Ancylostomatinae</taxon>
        <taxon>Ancylostoma</taxon>
    </lineage>
</organism>
<name>A0A016SAE6_9BILA</name>
<comment type="caution">
    <text evidence="1">The sequence shown here is derived from an EMBL/GenBank/DDBJ whole genome shotgun (WGS) entry which is preliminary data.</text>
</comment>
<dbReference type="AlphaFoldDB" id="A0A016SAE6"/>
<evidence type="ECO:0000313" key="2">
    <source>
        <dbReference type="Proteomes" id="UP000024635"/>
    </source>
</evidence>
<evidence type="ECO:0000313" key="1">
    <source>
        <dbReference type="EMBL" id="EYB87264.1"/>
    </source>
</evidence>
<proteinExistence type="predicted"/>
<accession>A0A016SAE6</accession>
<protein>
    <submittedName>
        <fullName evidence="1">Uncharacterized protein</fullName>
    </submittedName>
</protein>
<keyword evidence="2" id="KW-1185">Reference proteome</keyword>
<dbReference type="OrthoDB" id="5890042at2759"/>
<sequence>MPAEVNVPPTTYERLQKYKEPLRHPDSPQWFNKEVNENLKKDLLWAAPYDARFAQVSHLKFSIVILLPFNSSCIPM</sequence>